<keyword evidence="7" id="KW-1185">Reference proteome</keyword>
<reference evidence="6" key="1">
    <citation type="journal article" date="2023" name="PLoS Negl. Trop. Dis.">
        <title>A genome sequence for Biomphalaria pfeifferi, the major vector snail for the human-infecting parasite Schistosoma mansoni.</title>
        <authorList>
            <person name="Bu L."/>
            <person name="Lu L."/>
            <person name="Laidemitt M.R."/>
            <person name="Zhang S.M."/>
            <person name="Mutuku M."/>
            <person name="Mkoji G."/>
            <person name="Steinauer M."/>
            <person name="Loker E.S."/>
        </authorList>
    </citation>
    <scope>NUCLEOTIDE SEQUENCE</scope>
    <source>
        <strain evidence="6">KasaAsao</strain>
    </source>
</reference>
<evidence type="ECO:0000256" key="3">
    <source>
        <dbReference type="ARBA" id="ARBA00022723"/>
    </source>
</evidence>
<dbReference type="Gene3D" id="1.10.490.10">
    <property type="entry name" value="Globins"/>
    <property type="match status" value="1"/>
</dbReference>
<reference evidence="6" key="2">
    <citation type="submission" date="2023-04" db="EMBL/GenBank/DDBJ databases">
        <authorList>
            <person name="Bu L."/>
            <person name="Lu L."/>
            <person name="Laidemitt M.R."/>
            <person name="Zhang S.M."/>
            <person name="Mutuku M."/>
            <person name="Mkoji G."/>
            <person name="Steinauer M."/>
            <person name="Loker E.S."/>
        </authorList>
    </citation>
    <scope>NUCLEOTIDE SEQUENCE</scope>
    <source>
        <strain evidence="6">KasaAsao</strain>
        <tissue evidence="6">Whole Snail</tissue>
    </source>
</reference>
<organism evidence="6 7">
    <name type="scientific">Biomphalaria pfeifferi</name>
    <name type="common">Bloodfluke planorb</name>
    <name type="synonym">Freshwater snail</name>
    <dbReference type="NCBI Taxonomy" id="112525"/>
    <lineage>
        <taxon>Eukaryota</taxon>
        <taxon>Metazoa</taxon>
        <taxon>Spiralia</taxon>
        <taxon>Lophotrochozoa</taxon>
        <taxon>Mollusca</taxon>
        <taxon>Gastropoda</taxon>
        <taxon>Heterobranchia</taxon>
        <taxon>Euthyneura</taxon>
        <taxon>Panpulmonata</taxon>
        <taxon>Hygrophila</taxon>
        <taxon>Lymnaeoidea</taxon>
        <taxon>Planorbidae</taxon>
        <taxon>Biomphalaria</taxon>
    </lineage>
</organism>
<keyword evidence="4" id="KW-0408">Iron</keyword>
<dbReference type="InterPro" id="IPR009050">
    <property type="entry name" value="Globin-like_sf"/>
</dbReference>
<evidence type="ECO:0000256" key="5">
    <source>
        <dbReference type="ARBA" id="ARBA00023179"/>
    </source>
</evidence>
<keyword evidence="2" id="KW-0349">Heme</keyword>
<name>A0AAD8F425_BIOPF</name>
<dbReference type="CDD" id="cd01040">
    <property type="entry name" value="Mb-like"/>
    <property type="match status" value="1"/>
</dbReference>
<dbReference type="InterPro" id="IPR012292">
    <property type="entry name" value="Globin/Proto"/>
</dbReference>
<proteinExistence type="predicted"/>
<dbReference type="AlphaFoldDB" id="A0AAD8F425"/>
<evidence type="ECO:0008006" key="8">
    <source>
        <dbReference type="Google" id="ProtNLM"/>
    </source>
</evidence>
<protein>
    <recommendedName>
        <fullName evidence="8">Myoglobin</fullName>
    </recommendedName>
</protein>
<accession>A0AAD8F425</accession>
<dbReference type="InterPro" id="IPR044399">
    <property type="entry name" value="Mb-like_M"/>
</dbReference>
<sequence>MDEIRCIRRHVSETVVSPLSLSYSNVQRISALKAKERLAELIKKQSRSIDKQGMYCVLNDQYKSLIPGISLADIKVITNQWEDVLRCSDLFGKLLMLYLLYNCPKVNALHPGLHARLTDARDSTEKQIGLRVIQSISCVIQNLNRAPAVESMVRDTCKKLQQHGYTKNTILECSEAFLSFMNHYFSKRWLKQHSDAWFKVLKALLTLTLTDGNRLDVAAVKPVNPFSSKKKTKVVISSHLKSSG</sequence>
<comment type="caution">
    <text evidence="6">The sequence shown here is derived from an EMBL/GenBank/DDBJ whole genome shotgun (WGS) entry which is preliminary data.</text>
</comment>
<dbReference type="GO" id="GO:0046872">
    <property type="term" value="F:metal ion binding"/>
    <property type="evidence" value="ECO:0007669"/>
    <property type="project" value="UniProtKB-KW"/>
</dbReference>
<gene>
    <name evidence="6" type="ORF">Bpfe_020755</name>
</gene>
<keyword evidence="3" id="KW-0479">Metal-binding</keyword>
<evidence type="ECO:0000256" key="1">
    <source>
        <dbReference type="ARBA" id="ARBA00022448"/>
    </source>
</evidence>
<dbReference type="Proteomes" id="UP001233172">
    <property type="component" value="Unassembled WGS sequence"/>
</dbReference>
<dbReference type="GO" id="GO:0019825">
    <property type="term" value="F:oxygen binding"/>
    <property type="evidence" value="ECO:0007669"/>
    <property type="project" value="InterPro"/>
</dbReference>
<evidence type="ECO:0000313" key="6">
    <source>
        <dbReference type="EMBL" id="KAK0049863.1"/>
    </source>
</evidence>
<dbReference type="EMBL" id="JASAOG010000121">
    <property type="protein sequence ID" value="KAK0049863.1"/>
    <property type="molecule type" value="Genomic_DNA"/>
</dbReference>
<dbReference type="SUPFAM" id="SSF46458">
    <property type="entry name" value="Globin-like"/>
    <property type="match status" value="1"/>
</dbReference>
<evidence type="ECO:0000256" key="2">
    <source>
        <dbReference type="ARBA" id="ARBA00022617"/>
    </source>
</evidence>
<dbReference type="GO" id="GO:0020037">
    <property type="term" value="F:heme binding"/>
    <property type="evidence" value="ECO:0007669"/>
    <property type="project" value="InterPro"/>
</dbReference>
<keyword evidence="5" id="KW-0514">Muscle protein</keyword>
<evidence type="ECO:0000256" key="4">
    <source>
        <dbReference type="ARBA" id="ARBA00023004"/>
    </source>
</evidence>
<evidence type="ECO:0000313" key="7">
    <source>
        <dbReference type="Proteomes" id="UP001233172"/>
    </source>
</evidence>
<keyword evidence="1" id="KW-0813">Transport</keyword>